<sequence>MDVGAVLIKLKINTQAEVEAWQQEIEKRKAEAIQTLQAEGVKVESWFQLELNGENYLLAYTRAKDIAQAQQVAKNSSFEIDRYHQQFKQHWEQVIPTRLLIDLENNDEKETGYTSKQV</sequence>
<dbReference type="GeneID" id="303684721"/>
<accession>N9NKQ7</accession>
<dbReference type="InterPro" id="IPR046174">
    <property type="entry name" value="DUF6176"/>
</dbReference>
<protein>
    <submittedName>
        <fullName evidence="1">Uncharacterized protein</fullName>
    </submittedName>
</protein>
<dbReference type="Proteomes" id="UP000013173">
    <property type="component" value="Unassembled WGS sequence"/>
</dbReference>
<proteinExistence type="predicted"/>
<dbReference type="AlphaFoldDB" id="N9NKQ7"/>
<dbReference type="OrthoDB" id="6709718at2"/>
<evidence type="ECO:0000313" key="1">
    <source>
        <dbReference type="EMBL" id="ENX21589.1"/>
    </source>
</evidence>
<dbReference type="PATRIC" id="fig|1217706.3.peg.784"/>
<evidence type="ECO:0000313" key="2">
    <source>
        <dbReference type="Proteomes" id="UP000013173"/>
    </source>
</evidence>
<comment type="caution">
    <text evidence="1">The sequence shown here is derived from an EMBL/GenBank/DDBJ whole genome shotgun (WGS) entry which is preliminary data.</text>
</comment>
<dbReference type="RefSeq" id="WP_005256274.1">
    <property type="nucleotide sequence ID" value="NZ_BMDR01000007.1"/>
</dbReference>
<dbReference type="EMBL" id="APRW01000009">
    <property type="protein sequence ID" value="ENX21589.1"/>
    <property type="molecule type" value="Genomic_DNA"/>
</dbReference>
<reference evidence="1 2" key="1">
    <citation type="submission" date="2013-02" db="EMBL/GenBank/DDBJ databases">
        <title>The Genome Sequence of Acinetobacter sp. NIPH 2168.</title>
        <authorList>
            <consortium name="The Broad Institute Genome Sequencing Platform"/>
            <consortium name="The Broad Institute Genome Sequencing Center for Infectious Disease"/>
            <person name="Cerqueira G."/>
            <person name="Feldgarden M."/>
            <person name="Courvalin P."/>
            <person name="Perichon B."/>
            <person name="Grillot-Courvalin C."/>
            <person name="Clermont D."/>
            <person name="Rocha E."/>
            <person name="Yoon E.-J."/>
            <person name="Nemec A."/>
            <person name="Walker B."/>
            <person name="Young S.K."/>
            <person name="Zeng Q."/>
            <person name="Gargeya S."/>
            <person name="Fitzgerald M."/>
            <person name="Haas B."/>
            <person name="Abouelleil A."/>
            <person name="Alvarado L."/>
            <person name="Arachchi H.M."/>
            <person name="Berlin A.M."/>
            <person name="Chapman S.B."/>
            <person name="Dewar J."/>
            <person name="Goldberg J."/>
            <person name="Griggs A."/>
            <person name="Gujja S."/>
            <person name="Hansen M."/>
            <person name="Howarth C."/>
            <person name="Imamovic A."/>
            <person name="Larimer J."/>
            <person name="McCowan C."/>
            <person name="Murphy C."/>
            <person name="Neiman D."/>
            <person name="Pearson M."/>
            <person name="Priest M."/>
            <person name="Roberts A."/>
            <person name="Saif S."/>
            <person name="Shea T."/>
            <person name="Sisk P."/>
            <person name="Sykes S."/>
            <person name="Wortman J."/>
            <person name="Nusbaum C."/>
            <person name="Birren B."/>
        </authorList>
    </citation>
    <scope>NUCLEOTIDE SEQUENCE [LARGE SCALE GENOMIC DNA]</scope>
    <source>
        <strain evidence="1 2">NIPH 2168</strain>
    </source>
</reference>
<name>N9NKQ7_9GAMM</name>
<dbReference type="Pfam" id="PF19673">
    <property type="entry name" value="DUF6176"/>
    <property type="match status" value="1"/>
</dbReference>
<gene>
    <name evidence="1" type="ORF">F892_00821</name>
</gene>
<dbReference type="HOGENOM" id="CLU_154354_0_0_6"/>
<organism evidence="1 2">
    <name type="scientific">Acinetobacter vivianii</name>
    <dbReference type="NCBI Taxonomy" id="1776742"/>
    <lineage>
        <taxon>Bacteria</taxon>
        <taxon>Pseudomonadati</taxon>
        <taxon>Pseudomonadota</taxon>
        <taxon>Gammaproteobacteria</taxon>
        <taxon>Moraxellales</taxon>
        <taxon>Moraxellaceae</taxon>
        <taxon>Acinetobacter</taxon>
    </lineage>
</organism>
<keyword evidence="2" id="KW-1185">Reference proteome</keyword>